<evidence type="ECO:0000256" key="6">
    <source>
        <dbReference type="ARBA" id="ARBA00023136"/>
    </source>
</evidence>
<dbReference type="EMBL" id="QGGG01000010">
    <property type="protein sequence ID" value="PWJ81636.1"/>
    <property type="molecule type" value="Genomic_DNA"/>
</dbReference>
<keyword evidence="10" id="KW-1185">Reference proteome</keyword>
<dbReference type="InterPro" id="IPR001173">
    <property type="entry name" value="Glyco_trans_2-like"/>
</dbReference>
<dbReference type="PANTHER" id="PTHR43867">
    <property type="entry name" value="CELLULOSE SYNTHASE CATALYTIC SUBUNIT A [UDP-FORMING]"/>
    <property type="match status" value="1"/>
</dbReference>
<dbReference type="InterPro" id="IPR050321">
    <property type="entry name" value="Glycosyltr_2/OpgH_subfam"/>
</dbReference>
<evidence type="ECO:0000259" key="8">
    <source>
        <dbReference type="Pfam" id="PF13632"/>
    </source>
</evidence>
<evidence type="ECO:0000256" key="1">
    <source>
        <dbReference type="ARBA" id="ARBA00004141"/>
    </source>
</evidence>
<keyword evidence="2" id="KW-0328">Glycosyltransferase</keyword>
<feature type="transmembrane region" description="Helical" evidence="7">
    <location>
        <begin position="275"/>
        <end position="298"/>
    </location>
</feature>
<evidence type="ECO:0000313" key="9">
    <source>
        <dbReference type="EMBL" id="PWJ81636.1"/>
    </source>
</evidence>
<organism evidence="9 10">
    <name type="scientific">Pseudaminobacter salicylatoxidans</name>
    <dbReference type="NCBI Taxonomy" id="93369"/>
    <lineage>
        <taxon>Bacteria</taxon>
        <taxon>Pseudomonadati</taxon>
        <taxon>Pseudomonadota</taxon>
        <taxon>Alphaproteobacteria</taxon>
        <taxon>Hyphomicrobiales</taxon>
        <taxon>Phyllobacteriaceae</taxon>
        <taxon>Pseudaminobacter</taxon>
    </lineage>
</organism>
<feature type="transmembrane region" description="Helical" evidence="7">
    <location>
        <begin position="607"/>
        <end position="629"/>
    </location>
</feature>
<dbReference type="Proteomes" id="UP000245396">
    <property type="component" value="Unassembled WGS sequence"/>
</dbReference>
<dbReference type="GO" id="GO:0016020">
    <property type="term" value="C:membrane"/>
    <property type="evidence" value="ECO:0007669"/>
    <property type="project" value="UniProtKB-SubCell"/>
</dbReference>
<dbReference type="RefSeq" id="WP_170125147.1">
    <property type="nucleotide sequence ID" value="NZ_QGGG01000010.1"/>
</dbReference>
<keyword evidence="5 7" id="KW-1133">Transmembrane helix</keyword>
<dbReference type="AlphaFoldDB" id="A0A316C0U1"/>
<dbReference type="Pfam" id="PF13632">
    <property type="entry name" value="Glyco_trans_2_3"/>
    <property type="match status" value="1"/>
</dbReference>
<protein>
    <submittedName>
        <fullName evidence="9">Cellulose synthase/poly-beta-1,6-N-acetylglucosamine synthase-like glycosyltransferase</fullName>
    </submittedName>
</protein>
<feature type="transmembrane region" description="Helical" evidence="7">
    <location>
        <begin position="209"/>
        <end position="228"/>
    </location>
</feature>
<keyword evidence="6 7" id="KW-0472">Membrane</keyword>
<accession>A0A316C0U1</accession>
<keyword evidence="4 7" id="KW-0812">Transmembrane</keyword>
<gene>
    <name evidence="9" type="ORF">C7441_110172</name>
</gene>
<reference evidence="9 10" key="1">
    <citation type="submission" date="2018-05" db="EMBL/GenBank/DDBJ databases">
        <title>Genomic Encyclopedia of Type Strains, Phase IV (KMG-IV): sequencing the most valuable type-strain genomes for metagenomic binning, comparative biology and taxonomic classification.</title>
        <authorList>
            <person name="Goeker M."/>
        </authorList>
    </citation>
    <scope>NUCLEOTIDE SEQUENCE [LARGE SCALE GENOMIC DNA]</scope>
    <source>
        <strain evidence="9 10">DSM 6986</strain>
    </source>
</reference>
<dbReference type="STRING" id="1192868.GCA_000304395_03416"/>
<feature type="transmembrane region" description="Helical" evidence="7">
    <location>
        <begin position="577"/>
        <end position="595"/>
    </location>
</feature>
<sequence length="649" mass="73364">MALIDVSAHGWRAAPLPQLKQRRAGARDAVRAGAPTSQAFSGHAEWRPLIERMGLPSDAALRIAMQANVNDTDFQSELLASGAVSEEAFFRALADDLGLPFVSRIDPDKLIIREEQCLMLLRRNDGRRLVKVEEADGIAYLVAPERTRISVLHALLRRNPGVRGRLRATTTGELRSALLKRAEQPLMRIAVRDLFDRYPEYSARIGITAWQGMVWGVLVTAFVIAMVLARDIAYAVAHGLFSLCFIACIALRFVAARFVTPPLRPRISPAERREMPVYSVLIALYDEAVMVPSLLAALERIEWPRSKLEIKLCCEADDRSTLAAIRACALPSHIEVIETPPHALRTKPKALSYALPVTRGDLIVLYDAEDRPHPAQLIEAWQRFRDRGPELACVQAPLEIANREASVISRMFFFEYATLFRGLLPWLSRRGLMLPLGGTSNHFRREALEAVGGWDPYNVTEDADLGLRLTRCGYRAETIDCPTLEDAPEDFGTWLPQRTRWFKGWVQTWLVHMRNPGRLAEEVGWGSYAVAQVLFAGLIVSAMMHPLLAVMLLDVLVDIRAGQPLGAWRAVLLPFDMANIAFGYISFLLLGWYTLRSRERRGFWKIILFVPVYWLMISAAAWRAIWQFWRCPHHWEKTPHRSPAPFRAK</sequence>
<evidence type="ECO:0000256" key="3">
    <source>
        <dbReference type="ARBA" id="ARBA00022679"/>
    </source>
</evidence>
<evidence type="ECO:0000256" key="7">
    <source>
        <dbReference type="SAM" id="Phobius"/>
    </source>
</evidence>
<feature type="transmembrane region" description="Helical" evidence="7">
    <location>
        <begin position="533"/>
        <end position="557"/>
    </location>
</feature>
<feature type="domain" description="Glycosyltransferase 2-like" evidence="8">
    <location>
        <begin position="362"/>
        <end position="550"/>
    </location>
</feature>
<name>A0A316C0U1_PSESE</name>
<evidence type="ECO:0000256" key="5">
    <source>
        <dbReference type="ARBA" id="ARBA00022989"/>
    </source>
</evidence>
<proteinExistence type="predicted"/>
<dbReference type="InterPro" id="IPR029044">
    <property type="entry name" value="Nucleotide-diphossugar_trans"/>
</dbReference>
<evidence type="ECO:0000313" key="10">
    <source>
        <dbReference type="Proteomes" id="UP000245396"/>
    </source>
</evidence>
<dbReference type="SUPFAM" id="SSF53448">
    <property type="entry name" value="Nucleotide-diphospho-sugar transferases"/>
    <property type="match status" value="1"/>
</dbReference>
<keyword evidence="3 9" id="KW-0808">Transferase</keyword>
<dbReference type="PANTHER" id="PTHR43867:SF2">
    <property type="entry name" value="CELLULOSE SYNTHASE CATALYTIC SUBUNIT A [UDP-FORMING]"/>
    <property type="match status" value="1"/>
</dbReference>
<evidence type="ECO:0000256" key="4">
    <source>
        <dbReference type="ARBA" id="ARBA00022692"/>
    </source>
</evidence>
<evidence type="ECO:0000256" key="2">
    <source>
        <dbReference type="ARBA" id="ARBA00022676"/>
    </source>
</evidence>
<feature type="transmembrane region" description="Helical" evidence="7">
    <location>
        <begin position="235"/>
        <end position="255"/>
    </location>
</feature>
<comment type="subcellular location">
    <subcellularLocation>
        <location evidence="1">Membrane</location>
        <topology evidence="1">Multi-pass membrane protein</topology>
    </subcellularLocation>
</comment>
<comment type="caution">
    <text evidence="9">The sequence shown here is derived from an EMBL/GenBank/DDBJ whole genome shotgun (WGS) entry which is preliminary data.</text>
</comment>
<dbReference type="Gene3D" id="3.90.550.10">
    <property type="entry name" value="Spore Coat Polysaccharide Biosynthesis Protein SpsA, Chain A"/>
    <property type="match status" value="1"/>
</dbReference>
<dbReference type="GO" id="GO:0016757">
    <property type="term" value="F:glycosyltransferase activity"/>
    <property type="evidence" value="ECO:0007669"/>
    <property type="project" value="UniProtKB-KW"/>
</dbReference>